<dbReference type="InterPro" id="IPR002885">
    <property type="entry name" value="PPR_rpt"/>
</dbReference>
<comment type="similarity">
    <text evidence="1">Belongs to the PPR family. P subfamily.</text>
</comment>
<dbReference type="PANTHER" id="PTHR47447:SF17">
    <property type="entry name" value="OS12G0638900 PROTEIN"/>
    <property type="match status" value="1"/>
</dbReference>
<dbReference type="PANTHER" id="PTHR47447">
    <property type="entry name" value="OS03G0856100 PROTEIN"/>
    <property type="match status" value="1"/>
</dbReference>
<reference evidence="4 5" key="1">
    <citation type="journal article" date="2018" name="Front. Plant Sci.">
        <title>Red Clover (Trifolium pratense) and Zigzag Clover (T. medium) - A Picture of Genomic Similarities and Differences.</title>
        <authorList>
            <person name="Dluhosova J."/>
            <person name="Istvanek J."/>
            <person name="Nedelnik J."/>
            <person name="Repkova J."/>
        </authorList>
    </citation>
    <scope>NUCLEOTIDE SEQUENCE [LARGE SCALE GENOMIC DNA]</scope>
    <source>
        <strain evidence="5">cv. 10/8</strain>
        <tissue evidence="4">Leaf</tissue>
    </source>
</reference>
<evidence type="ECO:0000313" key="4">
    <source>
        <dbReference type="EMBL" id="MCH92963.1"/>
    </source>
</evidence>
<protein>
    <submittedName>
        <fullName evidence="4">Pentatricopeptide repeat-containing protein mitochondrial-like</fullName>
    </submittedName>
</protein>
<proteinExistence type="inferred from homology"/>
<accession>A0A392N058</accession>
<dbReference type="Gene3D" id="1.25.40.10">
    <property type="entry name" value="Tetratricopeptide repeat domain"/>
    <property type="match status" value="1"/>
</dbReference>
<comment type="caution">
    <text evidence="4">The sequence shown here is derived from an EMBL/GenBank/DDBJ whole genome shotgun (WGS) entry which is preliminary data.</text>
</comment>
<dbReference type="AlphaFoldDB" id="A0A392N058"/>
<feature type="repeat" description="PPR" evidence="3">
    <location>
        <begin position="54"/>
        <end position="88"/>
    </location>
</feature>
<dbReference type="Pfam" id="PF13041">
    <property type="entry name" value="PPR_2"/>
    <property type="match status" value="2"/>
</dbReference>
<dbReference type="Proteomes" id="UP000265520">
    <property type="component" value="Unassembled WGS sequence"/>
</dbReference>
<evidence type="ECO:0000313" key="5">
    <source>
        <dbReference type="Proteomes" id="UP000265520"/>
    </source>
</evidence>
<evidence type="ECO:0000256" key="3">
    <source>
        <dbReference type="PROSITE-ProRule" id="PRU00708"/>
    </source>
</evidence>
<dbReference type="FunFam" id="1.25.40.10:FF:000990">
    <property type="entry name" value="Pentatricopeptide repeat-containing protein, mitochondrial"/>
    <property type="match status" value="1"/>
</dbReference>
<dbReference type="EMBL" id="LXQA010023867">
    <property type="protein sequence ID" value="MCH92963.1"/>
    <property type="molecule type" value="Genomic_DNA"/>
</dbReference>
<feature type="repeat" description="PPR" evidence="3">
    <location>
        <begin position="19"/>
        <end position="53"/>
    </location>
</feature>
<feature type="non-terminal residue" evidence="4">
    <location>
        <position position="1"/>
    </location>
</feature>
<name>A0A392N058_9FABA</name>
<keyword evidence="2" id="KW-0677">Repeat</keyword>
<evidence type="ECO:0000256" key="1">
    <source>
        <dbReference type="ARBA" id="ARBA00007626"/>
    </source>
</evidence>
<organism evidence="4 5">
    <name type="scientific">Trifolium medium</name>
    <dbReference type="NCBI Taxonomy" id="97028"/>
    <lineage>
        <taxon>Eukaryota</taxon>
        <taxon>Viridiplantae</taxon>
        <taxon>Streptophyta</taxon>
        <taxon>Embryophyta</taxon>
        <taxon>Tracheophyta</taxon>
        <taxon>Spermatophyta</taxon>
        <taxon>Magnoliopsida</taxon>
        <taxon>eudicotyledons</taxon>
        <taxon>Gunneridae</taxon>
        <taxon>Pentapetalae</taxon>
        <taxon>rosids</taxon>
        <taxon>fabids</taxon>
        <taxon>Fabales</taxon>
        <taxon>Fabaceae</taxon>
        <taxon>Papilionoideae</taxon>
        <taxon>50 kb inversion clade</taxon>
        <taxon>NPAAA clade</taxon>
        <taxon>Hologalegina</taxon>
        <taxon>IRL clade</taxon>
        <taxon>Trifolieae</taxon>
        <taxon>Trifolium</taxon>
    </lineage>
</organism>
<dbReference type="PROSITE" id="PS51375">
    <property type="entry name" value="PPR"/>
    <property type="match status" value="2"/>
</dbReference>
<dbReference type="NCBIfam" id="TIGR00756">
    <property type="entry name" value="PPR"/>
    <property type="match status" value="3"/>
</dbReference>
<sequence>VDKAYKVFEDMKRRHCEPDTFTYTIMIRMTGKSGKTDESLALFQAMLEKGFTPNLIAYNTMIESLAKGRMADKAVLLFTKMVENDCQPNEFTYSVLLNVLVAEGQLSYFATCGTFMTRVIKMRTCPCWRVYAVAVK</sequence>
<keyword evidence="5" id="KW-1185">Reference proteome</keyword>
<dbReference type="InterPro" id="IPR011990">
    <property type="entry name" value="TPR-like_helical_dom_sf"/>
</dbReference>
<evidence type="ECO:0000256" key="2">
    <source>
        <dbReference type="ARBA" id="ARBA00022737"/>
    </source>
</evidence>